<proteinExistence type="predicted"/>
<reference evidence="6 7" key="1">
    <citation type="submission" date="2020-08" db="EMBL/GenBank/DDBJ databases">
        <authorList>
            <person name="Liu C."/>
            <person name="Sun Q."/>
        </authorList>
    </citation>
    <scope>NUCLEOTIDE SEQUENCE [LARGE SCALE GENOMIC DNA]</scope>
    <source>
        <strain evidence="6 7">NSJ-57</strain>
    </source>
</reference>
<evidence type="ECO:0000256" key="1">
    <source>
        <dbReference type="ARBA" id="ARBA00004141"/>
    </source>
</evidence>
<accession>A0A7G9GVE5</accession>
<feature type="transmembrane region" description="Helical" evidence="5">
    <location>
        <begin position="205"/>
        <end position="229"/>
    </location>
</feature>
<keyword evidence="7" id="KW-1185">Reference proteome</keyword>
<dbReference type="AlphaFoldDB" id="A0A7G9GVE5"/>
<evidence type="ECO:0000256" key="4">
    <source>
        <dbReference type="ARBA" id="ARBA00023136"/>
    </source>
</evidence>
<feature type="transmembrane region" description="Helical" evidence="5">
    <location>
        <begin position="113"/>
        <end position="133"/>
    </location>
</feature>
<gene>
    <name evidence="6" type="ORF">H9Q81_07380</name>
</gene>
<organism evidence="6 7">
    <name type="scientific">Fusobacterium hominis</name>
    <dbReference type="NCBI Taxonomy" id="2764326"/>
    <lineage>
        <taxon>Bacteria</taxon>
        <taxon>Fusobacteriati</taxon>
        <taxon>Fusobacteriota</taxon>
        <taxon>Fusobacteriia</taxon>
        <taxon>Fusobacteriales</taxon>
        <taxon>Fusobacteriaceae</taxon>
        <taxon>Fusobacterium</taxon>
    </lineage>
</organism>
<evidence type="ECO:0000256" key="5">
    <source>
        <dbReference type="SAM" id="Phobius"/>
    </source>
</evidence>
<dbReference type="Pfam" id="PF01943">
    <property type="entry name" value="Polysacc_synt"/>
    <property type="match status" value="1"/>
</dbReference>
<keyword evidence="4 5" id="KW-0472">Membrane</keyword>
<feature type="transmembrane region" description="Helical" evidence="5">
    <location>
        <begin position="445"/>
        <end position="467"/>
    </location>
</feature>
<feature type="transmembrane region" description="Helical" evidence="5">
    <location>
        <begin position="45"/>
        <end position="65"/>
    </location>
</feature>
<dbReference type="EMBL" id="CP060637">
    <property type="protein sequence ID" value="QNM14777.1"/>
    <property type="molecule type" value="Genomic_DNA"/>
</dbReference>
<keyword evidence="3 5" id="KW-1133">Transmembrane helix</keyword>
<dbReference type="PANTHER" id="PTHR43424:SF1">
    <property type="entry name" value="LOCUS PUTATIVE PROTEIN 1-RELATED"/>
    <property type="match status" value="1"/>
</dbReference>
<dbReference type="RefSeq" id="WP_187422725.1">
    <property type="nucleotide sequence ID" value="NZ_CP060637.1"/>
</dbReference>
<dbReference type="GO" id="GO:0016020">
    <property type="term" value="C:membrane"/>
    <property type="evidence" value="ECO:0007669"/>
    <property type="project" value="UniProtKB-SubCell"/>
</dbReference>
<dbReference type="InterPro" id="IPR002797">
    <property type="entry name" value="Polysacc_synth"/>
</dbReference>
<feature type="transmembrane region" description="Helical" evidence="5">
    <location>
        <begin position="420"/>
        <end position="439"/>
    </location>
</feature>
<feature type="transmembrane region" description="Helical" evidence="5">
    <location>
        <begin position="86"/>
        <end position="107"/>
    </location>
</feature>
<feature type="transmembrane region" description="Helical" evidence="5">
    <location>
        <begin position="12"/>
        <end position="33"/>
    </location>
</feature>
<dbReference type="Proteomes" id="UP000515913">
    <property type="component" value="Chromosome"/>
</dbReference>
<feature type="transmembrane region" description="Helical" evidence="5">
    <location>
        <begin position="384"/>
        <end position="408"/>
    </location>
</feature>
<protein>
    <submittedName>
        <fullName evidence="6">Oligosaccharide flippase family protein</fullName>
    </submittedName>
</protein>
<feature type="transmembrane region" description="Helical" evidence="5">
    <location>
        <begin position="171"/>
        <end position="193"/>
    </location>
</feature>
<feature type="transmembrane region" description="Helical" evidence="5">
    <location>
        <begin position="290"/>
        <end position="309"/>
    </location>
</feature>
<feature type="transmembrane region" description="Helical" evidence="5">
    <location>
        <begin position="358"/>
        <end position="378"/>
    </location>
</feature>
<dbReference type="KEGG" id="fho:H9Q81_07380"/>
<evidence type="ECO:0000256" key="3">
    <source>
        <dbReference type="ARBA" id="ARBA00022989"/>
    </source>
</evidence>
<name>A0A7G9GVE5_9FUSO</name>
<dbReference type="PANTHER" id="PTHR43424">
    <property type="entry name" value="LOCUS PUTATIVE PROTEIN 1-RELATED"/>
    <property type="match status" value="1"/>
</dbReference>
<dbReference type="InterPro" id="IPR052556">
    <property type="entry name" value="PolySynth_Transporter"/>
</dbReference>
<comment type="subcellular location">
    <subcellularLocation>
        <location evidence="1">Membrane</location>
        <topology evidence="1">Multi-pass membrane protein</topology>
    </subcellularLocation>
</comment>
<evidence type="ECO:0000313" key="7">
    <source>
        <dbReference type="Proteomes" id="UP000515913"/>
    </source>
</evidence>
<evidence type="ECO:0000256" key="2">
    <source>
        <dbReference type="ARBA" id="ARBA00022692"/>
    </source>
</evidence>
<feature type="transmembrane region" description="Helical" evidence="5">
    <location>
        <begin position="145"/>
        <end position="165"/>
    </location>
</feature>
<feature type="transmembrane region" description="Helical" evidence="5">
    <location>
        <begin position="249"/>
        <end position="269"/>
    </location>
</feature>
<feature type="transmembrane region" description="Helical" evidence="5">
    <location>
        <begin position="329"/>
        <end position="351"/>
    </location>
</feature>
<sequence>MKNKSVVANMLYKFVLEIFRILIPVVTLPYVYRIFNPKIMGNIEFSQSIANYFFIFAGFGVYVYGVRELSRVRDSEIKRNELFRDLFLISTISSILVTIIYLFYVYLKFKYDLLLRNFLILNSIQILSYVFYLEWVNEAFENYKFISMKTLIIKIINFICIFIFIRYSGDYYKYLFLLNIFIFINNLVSYIYIRQYINLNFRNIHLLKYMFPLGMIVLISNVNILYVQLDKLLLGFYATDIVELAYYGISHKVSAMLMSVIMSVVTVVVPRLSFYLGKFEIDKFIKEINSVFSSVWLILFPISVGLAILSKEILLFFSGDKYLNAQNVMIAFSIRLVIIVVLSILVNIVIFLHKREKIIVVISIICGMINTLLKYFLIKKGILTALNAIGSTMIAELILILLAYGYIYKRLKIKIEIFKINYLKYFLCACSFFLIKLIYSPKNNYILYSFIIFCICSSVYLALLLLLKDPKIYELKNILILKLRRKNE</sequence>
<keyword evidence="2 5" id="KW-0812">Transmembrane</keyword>
<evidence type="ECO:0000313" key="6">
    <source>
        <dbReference type="EMBL" id="QNM14777.1"/>
    </source>
</evidence>